<dbReference type="OrthoDB" id="3837721at2"/>
<feature type="region of interest" description="Disordered" evidence="1">
    <location>
        <begin position="152"/>
        <end position="182"/>
    </location>
</feature>
<dbReference type="CDD" id="cd00198">
    <property type="entry name" value="vWFA"/>
    <property type="match status" value="1"/>
</dbReference>
<evidence type="ECO:0000313" key="4">
    <source>
        <dbReference type="EMBL" id="SFB39812.1"/>
    </source>
</evidence>
<dbReference type="PANTHER" id="PTHR38730:SF1">
    <property type="entry name" value="SLL7028 PROTEIN"/>
    <property type="match status" value="1"/>
</dbReference>
<evidence type="ECO:0000256" key="1">
    <source>
        <dbReference type="SAM" id="MobiDB-lite"/>
    </source>
</evidence>
<dbReference type="Pfam" id="PF09967">
    <property type="entry name" value="DUF2201"/>
    <property type="match status" value="1"/>
</dbReference>
<organism evidence="4 5">
    <name type="scientific">Cellulomonas marina</name>
    <dbReference type="NCBI Taxonomy" id="988821"/>
    <lineage>
        <taxon>Bacteria</taxon>
        <taxon>Bacillati</taxon>
        <taxon>Actinomycetota</taxon>
        <taxon>Actinomycetes</taxon>
        <taxon>Micrococcales</taxon>
        <taxon>Cellulomonadaceae</taxon>
        <taxon>Cellulomonas</taxon>
    </lineage>
</organism>
<gene>
    <name evidence="4" type="ORF">SAMN05421867_1212</name>
</gene>
<keyword evidence="5" id="KW-1185">Reference proteome</keyword>
<dbReference type="RefSeq" id="WP_090034827.1">
    <property type="nucleotide sequence ID" value="NZ_BONM01000014.1"/>
</dbReference>
<dbReference type="AlphaFoldDB" id="A0A1I1AQP4"/>
<dbReference type="EMBL" id="FOKA01000021">
    <property type="protein sequence ID" value="SFB39812.1"/>
    <property type="molecule type" value="Genomic_DNA"/>
</dbReference>
<proteinExistence type="predicted"/>
<dbReference type="InterPro" id="IPR018698">
    <property type="entry name" value="VWA-like_dom"/>
</dbReference>
<reference evidence="4 5" key="1">
    <citation type="submission" date="2016-10" db="EMBL/GenBank/DDBJ databases">
        <authorList>
            <person name="de Groot N.N."/>
        </authorList>
    </citation>
    <scope>NUCLEOTIDE SEQUENCE [LARGE SCALE GENOMIC DNA]</scope>
    <source>
        <strain evidence="4 5">CGMCC 4.6945</strain>
    </source>
</reference>
<dbReference type="Proteomes" id="UP000199012">
    <property type="component" value="Unassembled WGS sequence"/>
</dbReference>
<dbReference type="Pfam" id="PF13203">
    <property type="entry name" value="DUF2201_N"/>
    <property type="match status" value="1"/>
</dbReference>
<feature type="domain" description="Putative metallopeptidase" evidence="3">
    <location>
        <begin position="15"/>
        <end position="259"/>
    </location>
</feature>
<evidence type="ECO:0000259" key="3">
    <source>
        <dbReference type="Pfam" id="PF13203"/>
    </source>
</evidence>
<evidence type="ECO:0000313" key="5">
    <source>
        <dbReference type="Proteomes" id="UP000199012"/>
    </source>
</evidence>
<dbReference type="InterPro" id="IPR025154">
    <property type="entry name" value="Put_metallopeptidase_dom"/>
</dbReference>
<feature type="domain" description="VWA-like" evidence="2">
    <location>
        <begin position="274"/>
        <end position="391"/>
    </location>
</feature>
<name>A0A1I1AQP4_9CELL</name>
<dbReference type="STRING" id="988821.SAMN05421867_1212"/>
<dbReference type="SUPFAM" id="SSF53300">
    <property type="entry name" value="vWA-like"/>
    <property type="match status" value="1"/>
</dbReference>
<dbReference type="InterPro" id="IPR036465">
    <property type="entry name" value="vWFA_dom_sf"/>
</dbReference>
<sequence length="399" mass="42052">MNPTTIRPLTDDERRALAAARLVAVESAPYLAHALFSVRPLAAPGLATFAVDRHWRLYVDPATLDEWGPQVAGAVLVHEASHLIRDHAGRADGLPGPVDHDRWNLATDAAINDDLLRAGLPLPSWVVTPASLGLSDAGVEEAYYGALPAQPPQTEPGCGSGAGDPRQAWEPAADNAQMPGLDDGQVTITRRKVAQDVRDAVAQGRGTVPAGIERWATDELTAPTVPWRKVLAGMVRRAAALTTGRLTYTYTRPGRRPLPGIVTPAMRAPRVTAAAVVDTSGSMTPDDLAAALREVNGVIKAVGGSVSVIACDARAAEARPVRHARDVRLVGGGGTDMTIGIAAAERLTPAPDVIVVLTDGDTPWPSRPTRARLIAVLTRERGLPRVPTWARGILATPAP</sequence>
<protein>
    <submittedName>
        <fullName evidence="4">Predicted metal-dependent peptidase</fullName>
    </submittedName>
</protein>
<evidence type="ECO:0000259" key="2">
    <source>
        <dbReference type="Pfam" id="PF09967"/>
    </source>
</evidence>
<accession>A0A1I1AQP4</accession>
<dbReference type="PANTHER" id="PTHR38730">
    <property type="entry name" value="SLL7028 PROTEIN"/>
    <property type="match status" value="1"/>
</dbReference>
<dbReference type="Gene3D" id="3.40.50.410">
    <property type="entry name" value="von Willebrand factor, type A domain"/>
    <property type="match status" value="1"/>
</dbReference>